<proteinExistence type="predicted"/>
<evidence type="ECO:0000313" key="2">
    <source>
        <dbReference type="Proteomes" id="UP000775213"/>
    </source>
</evidence>
<dbReference type="EMBL" id="JAGFBR010000011">
    <property type="protein sequence ID" value="KAH0459108.1"/>
    <property type="molecule type" value="Genomic_DNA"/>
</dbReference>
<protein>
    <submittedName>
        <fullName evidence="1">Uncharacterized protein</fullName>
    </submittedName>
</protein>
<sequence>MLINGVDVETLQLHYRLDVAFQGVQLTQPANHSPLKSAINIMQKSRIYTWQPQRGVWPARQSRIAHERERHRGTYKLSNDECAEKQKSWALNKAPASRTSDKYECLADNADLELSGSGDGFTLSFEIVIIMALLVRTALMMTLSPGSVRTISEAPLAASVASATAIPISAFFSAGASLTPSPVIPQIFFTISYLCSGNTPANPSAFSISSSTGRALIAGSLFCPNKAEEGYMLVPIPSLRPVSLAIAS</sequence>
<dbReference type="Proteomes" id="UP000775213">
    <property type="component" value="Unassembled WGS sequence"/>
</dbReference>
<name>A0AAV7GU06_DENCH</name>
<comment type="caution">
    <text evidence="1">The sequence shown here is derived from an EMBL/GenBank/DDBJ whole genome shotgun (WGS) entry which is preliminary data.</text>
</comment>
<evidence type="ECO:0000313" key="1">
    <source>
        <dbReference type="EMBL" id="KAH0459108.1"/>
    </source>
</evidence>
<dbReference type="AlphaFoldDB" id="A0AAV7GU06"/>
<keyword evidence="2" id="KW-1185">Reference proteome</keyword>
<organism evidence="1 2">
    <name type="scientific">Dendrobium chrysotoxum</name>
    <name type="common">Orchid</name>
    <dbReference type="NCBI Taxonomy" id="161865"/>
    <lineage>
        <taxon>Eukaryota</taxon>
        <taxon>Viridiplantae</taxon>
        <taxon>Streptophyta</taxon>
        <taxon>Embryophyta</taxon>
        <taxon>Tracheophyta</taxon>
        <taxon>Spermatophyta</taxon>
        <taxon>Magnoliopsida</taxon>
        <taxon>Liliopsida</taxon>
        <taxon>Asparagales</taxon>
        <taxon>Orchidaceae</taxon>
        <taxon>Epidendroideae</taxon>
        <taxon>Malaxideae</taxon>
        <taxon>Dendrobiinae</taxon>
        <taxon>Dendrobium</taxon>
    </lineage>
</organism>
<gene>
    <name evidence="1" type="ORF">IEQ34_011922</name>
</gene>
<accession>A0AAV7GU06</accession>
<reference evidence="1 2" key="1">
    <citation type="journal article" date="2021" name="Hortic Res">
        <title>Chromosome-scale assembly of the Dendrobium chrysotoxum genome enhances the understanding of orchid evolution.</title>
        <authorList>
            <person name="Zhang Y."/>
            <person name="Zhang G.Q."/>
            <person name="Zhang D."/>
            <person name="Liu X.D."/>
            <person name="Xu X.Y."/>
            <person name="Sun W.H."/>
            <person name="Yu X."/>
            <person name="Zhu X."/>
            <person name="Wang Z.W."/>
            <person name="Zhao X."/>
            <person name="Zhong W.Y."/>
            <person name="Chen H."/>
            <person name="Yin W.L."/>
            <person name="Huang T."/>
            <person name="Niu S.C."/>
            <person name="Liu Z.J."/>
        </authorList>
    </citation>
    <scope>NUCLEOTIDE SEQUENCE [LARGE SCALE GENOMIC DNA]</scope>
    <source>
        <strain evidence="1">Lindl</strain>
    </source>
</reference>